<evidence type="ECO:0000313" key="2">
    <source>
        <dbReference type="Proteomes" id="UP000316609"/>
    </source>
</evidence>
<gene>
    <name evidence="1" type="ORF">E6K78_11475</name>
</gene>
<reference evidence="1 2" key="1">
    <citation type="journal article" date="2019" name="Nat. Microbiol.">
        <title>Mediterranean grassland soil C-N compound turnover is dependent on rainfall and depth, and is mediated by genomically divergent microorganisms.</title>
        <authorList>
            <person name="Diamond S."/>
            <person name="Andeer P.F."/>
            <person name="Li Z."/>
            <person name="Crits-Christoph A."/>
            <person name="Burstein D."/>
            <person name="Anantharaman K."/>
            <person name="Lane K.R."/>
            <person name="Thomas B.C."/>
            <person name="Pan C."/>
            <person name="Northen T.R."/>
            <person name="Banfield J.F."/>
        </authorList>
    </citation>
    <scope>NUCLEOTIDE SEQUENCE [LARGE SCALE GENOMIC DNA]</scope>
    <source>
        <strain evidence="1">WS_8</strain>
    </source>
</reference>
<proteinExistence type="predicted"/>
<organism evidence="1 2">
    <name type="scientific">Eiseniibacteriota bacterium</name>
    <dbReference type="NCBI Taxonomy" id="2212470"/>
    <lineage>
        <taxon>Bacteria</taxon>
        <taxon>Candidatus Eiseniibacteriota</taxon>
    </lineage>
</organism>
<dbReference type="Proteomes" id="UP000316609">
    <property type="component" value="Unassembled WGS sequence"/>
</dbReference>
<comment type="caution">
    <text evidence="1">The sequence shown here is derived from an EMBL/GenBank/DDBJ whole genome shotgun (WGS) entry which is preliminary data.</text>
</comment>
<sequence length="62" mass="7053">MHLRVWLPAAAHEALGELAIRERRDARDQAALLIIRALAQRRLVSADGLERKPTEDELARSR</sequence>
<dbReference type="EMBL" id="VBOY01000129">
    <property type="protein sequence ID" value="TMQ62540.1"/>
    <property type="molecule type" value="Genomic_DNA"/>
</dbReference>
<dbReference type="AlphaFoldDB" id="A0A538TFY3"/>
<protein>
    <submittedName>
        <fullName evidence="1">Uncharacterized protein</fullName>
    </submittedName>
</protein>
<accession>A0A538TFY3</accession>
<name>A0A538TFY3_UNCEI</name>
<evidence type="ECO:0000313" key="1">
    <source>
        <dbReference type="EMBL" id="TMQ62540.1"/>
    </source>
</evidence>